<keyword evidence="3" id="KW-1185">Reference proteome</keyword>
<evidence type="ECO:0000313" key="3">
    <source>
        <dbReference type="Proteomes" id="UP001140453"/>
    </source>
</evidence>
<dbReference type="Proteomes" id="UP001140453">
    <property type="component" value="Unassembled WGS sequence"/>
</dbReference>
<protein>
    <submittedName>
        <fullName evidence="2">Uncharacterized protein</fullName>
    </submittedName>
</protein>
<accession>A0A9W9D333</accession>
<comment type="caution">
    <text evidence="2">The sequence shown here is derived from an EMBL/GenBank/DDBJ whole genome shotgun (WGS) entry which is preliminary data.</text>
</comment>
<feature type="compositionally biased region" description="Low complexity" evidence="1">
    <location>
        <begin position="199"/>
        <end position="208"/>
    </location>
</feature>
<dbReference type="AlphaFoldDB" id="A0A9W9D333"/>
<name>A0A9W9D333_9PEZI</name>
<reference evidence="2" key="1">
    <citation type="submission" date="2022-10" db="EMBL/GenBank/DDBJ databases">
        <title>Tapping the CABI collections for fungal endophytes: first genome assemblies for Collariella, Neodidymelliopsis, Ascochyta clinopodiicola, Didymella pomorum, Didymosphaeria variabile, Neocosmospora piperis and Neocucurbitaria cava.</title>
        <authorList>
            <person name="Hill R."/>
        </authorList>
    </citation>
    <scope>NUCLEOTIDE SEQUENCE</scope>
    <source>
        <strain evidence="2">IMI 355082</strain>
    </source>
</reference>
<dbReference type="OrthoDB" id="5985073at2759"/>
<feature type="region of interest" description="Disordered" evidence="1">
    <location>
        <begin position="188"/>
        <end position="208"/>
    </location>
</feature>
<evidence type="ECO:0000256" key="1">
    <source>
        <dbReference type="SAM" id="MobiDB-lite"/>
    </source>
</evidence>
<sequence>MALSQGIAPAAGVDFTGPFATPAPVIELRADSTTTSVAALTTTFTAPSTCNDDLLTMLTAKSYQIWINEPLPLPGLKVDDCYPSQWAAGYTSVVGMSSSIAPMMSPLILSGFTLAPPSSTVDSDRPAYGGTCYSDFTLGQVGTVTVYNQSALSMTTEWTATTTPAQAYAHPIDGIALDYTPTTSKGSTATTSEVGYTGGASTSTSDSGAARLGCGELKSGVVGALLAASLVAFFL</sequence>
<organism evidence="2 3">
    <name type="scientific">Gnomoniopsis smithogilvyi</name>
    <dbReference type="NCBI Taxonomy" id="1191159"/>
    <lineage>
        <taxon>Eukaryota</taxon>
        <taxon>Fungi</taxon>
        <taxon>Dikarya</taxon>
        <taxon>Ascomycota</taxon>
        <taxon>Pezizomycotina</taxon>
        <taxon>Sordariomycetes</taxon>
        <taxon>Sordariomycetidae</taxon>
        <taxon>Diaporthales</taxon>
        <taxon>Gnomoniaceae</taxon>
        <taxon>Gnomoniopsis</taxon>
    </lineage>
</organism>
<dbReference type="EMBL" id="JAPEVB010000001">
    <property type="protein sequence ID" value="KAJ4397700.1"/>
    <property type="molecule type" value="Genomic_DNA"/>
</dbReference>
<proteinExistence type="predicted"/>
<gene>
    <name evidence="2" type="ORF">N0V93_001934</name>
</gene>
<evidence type="ECO:0000313" key="2">
    <source>
        <dbReference type="EMBL" id="KAJ4397700.1"/>
    </source>
</evidence>